<organism evidence="2 3">
    <name type="scientific">Cylicocyclus nassatus</name>
    <name type="common">Nematode worm</name>
    <dbReference type="NCBI Taxonomy" id="53992"/>
    <lineage>
        <taxon>Eukaryota</taxon>
        <taxon>Metazoa</taxon>
        <taxon>Ecdysozoa</taxon>
        <taxon>Nematoda</taxon>
        <taxon>Chromadorea</taxon>
        <taxon>Rhabditida</taxon>
        <taxon>Rhabditina</taxon>
        <taxon>Rhabditomorpha</taxon>
        <taxon>Strongyloidea</taxon>
        <taxon>Strongylidae</taxon>
        <taxon>Cylicocyclus</taxon>
    </lineage>
</organism>
<sequence>MMWALTGLLLLFNLGTVISLCEKMDSRDPLVRRLAEEGCNSYCKKKDIHTSGECEEKNKCICIDGPYA</sequence>
<evidence type="ECO:0000313" key="3">
    <source>
        <dbReference type="Proteomes" id="UP001176961"/>
    </source>
</evidence>
<protein>
    <submittedName>
        <fullName evidence="2">Uncharacterized protein</fullName>
    </submittedName>
</protein>
<keyword evidence="1" id="KW-0732">Signal</keyword>
<dbReference type="Gene3D" id="3.30.30.110">
    <property type="entry name" value="Antibacterial factor-related peptide"/>
    <property type="match status" value="1"/>
</dbReference>
<reference evidence="2" key="1">
    <citation type="submission" date="2023-07" db="EMBL/GenBank/DDBJ databases">
        <authorList>
            <consortium name="CYATHOMIX"/>
        </authorList>
    </citation>
    <scope>NUCLEOTIDE SEQUENCE</scope>
    <source>
        <strain evidence="2">N/A</strain>
    </source>
</reference>
<comment type="caution">
    <text evidence="2">The sequence shown here is derived from an EMBL/GenBank/DDBJ whole genome shotgun (WGS) entry which is preliminary data.</text>
</comment>
<proteinExistence type="predicted"/>
<dbReference type="InterPro" id="IPR038204">
    <property type="entry name" value="Abf-1/2_sf"/>
</dbReference>
<dbReference type="EMBL" id="CATQJL010000112">
    <property type="protein sequence ID" value="CAJ0596034.1"/>
    <property type="molecule type" value="Genomic_DNA"/>
</dbReference>
<evidence type="ECO:0000256" key="1">
    <source>
        <dbReference type="SAM" id="SignalP"/>
    </source>
</evidence>
<name>A0AA36GPW6_CYLNA</name>
<keyword evidence="3" id="KW-1185">Reference proteome</keyword>
<dbReference type="Proteomes" id="UP001176961">
    <property type="component" value="Unassembled WGS sequence"/>
</dbReference>
<accession>A0AA36GPW6</accession>
<feature type="signal peptide" evidence="1">
    <location>
        <begin position="1"/>
        <end position="19"/>
    </location>
</feature>
<feature type="chain" id="PRO_5041388467" evidence="1">
    <location>
        <begin position="20"/>
        <end position="68"/>
    </location>
</feature>
<gene>
    <name evidence="2" type="ORF">CYNAS_LOCUS8017</name>
</gene>
<dbReference type="AlphaFoldDB" id="A0AA36GPW6"/>
<evidence type="ECO:0000313" key="2">
    <source>
        <dbReference type="EMBL" id="CAJ0596034.1"/>
    </source>
</evidence>